<evidence type="ECO:0000256" key="2">
    <source>
        <dbReference type="ARBA" id="ARBA00022448"/>
    </source>
</evidence>
<dbReference type="PROSITE" id="PS50850">
    <property type="entry name" value="MFS"/>
    <property type="match status" value="1"/>
</dbReference>
<feature type="transmembrane region" description="Helical" evidence="6">
    <location>
        <begin position="139"/>
        <end position="161"/>
    </location>
</feature>
<feature type="transmembrane region" description="Helical" evidence="6">
    <location>
        <begin position="203"/>
        <end position="222"/>
    </location>
</feature>
<feature type="transmembrane region" description="Helical" evidence="6">
    <location>
        <begin position="167"/>
        <end position="191"/>
    </location>
</feature>
<dbReference type="InterPro" id="IPR036259">
    <property type="entry name" value="MFS_trans_sf"/>
</dbReference>
<dbReference type="Proteomes" id="UP001642483">
    <property type="component" value="Unassembled WGS sequence"/>
</dbReference>
<evidence type="ECO:0000256" key="4">
    <source>
        <dbReference type="ARBA" id="ARBA00022989"/>
    </source>
</evidence>
<dbReference type="InterPro" id="IPR020846">
    <property type="entry name" value="MFS_dom"/>
</dbReference>
<evidence type="ECO:0000256" key="5">
    <source>
        <dbReference type="ARBA" id="ARBA00023136"/>
    </source>
</evidence>
<feature type="transmembrane region" description="Helical" evidence="6">
    <location>
        <begin position="24"/>
        <end position="50"/>
    </location>
</feature>
<keyword evidence="4 6" id="KW-1133">Transmembrane helix</keyword>
<organism evidence="8 9">
    <name type="scientific">Clavelina lepadiformis</name>
    <name type="common">Light-bulb sea squirt</name>
    <name type="synonym">Ascidia lepadiformis</name>
    <dbReference type="NCBI Taxonomy" id="159417"/>
    <lineage>
        <taxon>Eukaryota</taxon>
        <taxon>Metazoa</taxon>
        <taxon>Chordata</taxon>
        <taxon>Tunicata</taxon>
        <taxon>Ascidiacea</taxon>
        <taxon>Aplousobranchia</taxon>
        <taxon>Clavelinidae</taxon>
        <taxon>Clavelina</taxon>
    </lineage>
</organism>
<feature type="transmembrane region" description="Helical" evidence="6">
    <location>
        <begin position="234"/>
        <end position="252"/>
    </location>
</feature>
<sequence length="481" mass="52350">MVVNEYNLTMSVLERFRNSRTTSVVIVFSILLIDCLLLFAIVPVIPVFLWKHHQKSLNLSVEISCNKSTNDPSLFAFNVTLPPNDDSATEKSESQKLCKQNMENAFLKTQSIKIAAIIAAKPAVQVTTNLITGPLIDRIGYSVPMFFGVIVICTTAITFGLGQSYTVLLVSIAIQGIGAACAMAGGMTMLVRKYAEDEERGKVIGIALGAIGIGIIAGPPYGSVMNAFAGKPTTFLLLAGIIAVVEVFQVFYSRLKIERNSHDEEATSIWTLLVDPYIILAASPLMLVSISFGIFNTGLPAWLIQRFNSPKWMLGLVFVPTCIGYIVTTNVFSFIPIRNMRWLVALVGAYISVAACLSLPFSTSFAATIGPTLTLGIGCGLIEVNIYPIMAILVDTRHKSAYGSVYAIADISICLGYIIGPLLTGALLQVISFSWVLWILTIVFFLFAPCLVFLKKPIERRSNEETESLLNSSVSAKNEKD</sequence>
<evidence type="ECO:0000256" key="3">
    <source>
        <dbReference type="ARBA" id="ARBA00022692"/>
    </source>
</evidence>
<evidence type="ECO:0000313" key="8">
    <source>
        <dbReference type="EMBL" id="CAK8687981.1"/>
    </source>
</evidence>
<feature type="transmembrane region" description="Helical" evidence="6">
    <location>
        <begin position="272"/>
        <end position="292"/>
    </location>
</feature>
<proteinExistence type="predicted"/>
<feature type="transmembrane region" description="Helical" evidence="6">
    <location>
        <begin position="435"/>
        <end position="454"/>
    </location>
</feature>
<evidence type="ECO:0000313" key="9">
    <source>
        <dbReference type="Proteomes" id="UP001642483"/>
    </source>
</evidence>
<dbReference type="SUPFAM" id="SSF103473">
    <property type="entry name" value="MFS general substrate transporter"/>
    <property type="match status" value="1"/>
</dbReference>
<dbReference type="InterPro" id="IPR011701">
    <property type="entry name" value="MFS"/>
</dbReference>
<accession>A0ABP0G838</accession>
<dbReference type="Pfam" id="PF07690">
    <property type="entry name" value="MFS_1"/>
    <property type="match status" value="1"/>
</dbReference>
<dbReference type="EMBL" id="CAWYQH010000106">
    <property type="protein sequence ID" value="CAK8687981.1"/>
    <property type="molecule type" value="Genomic_DNA"/>
</dbReference>
<feature type="transmembrane region" description="Helical" evidence="6">
    <location>
        <begin position="342"/>
        <end position="361"/>
    </location>
</feature>
<dbReference type="PANTHER" id="PTHR23506">
    <property type="entry name" value="GH10249P"/>
    <property type="match status" value="1"/>
</dbReference>
<keyword evidence="5 6" id="KW-0472">Membrane</keyword>
<feature type="domain" description="Major facilitator superfamily (MFS) profile" evidence="7">
    <location>
        <begin position="27"/>
        <end position="459"/>
    </location>
</feature>
<dbReference type="Gene3D" id="1.20.1250.20">
    <property type="entry name" value="MFS general substrate transporter like domains"/>
    <property type="match status" value="1"/>
</dbReference>
<feature type="transmembrane region" description="Helical" evidence="6">
    <location>
        <begin position="373"/>
        <end position="393"/>
    </location>
</feature>
<comment type="subcellular location">
    <subcellularLocation>
        <location evidence="1">Membrane</location>
        <topology evidence="1">Multi-pass membrane protein</topology>
    </subcellularLocation>
</comment>
<name>A0ABP0G838_CLALP</name>
<feature type="transmembrane region" description="Helical" evidence="6">
    <location>
        <begin position="312"/>
        <end position="335"/>
    </location>
</feature>
<keyword evidence="3 6" id="KW-0812">Transmembrane</keyword>
<comment type="caution">
    <text evidence="8">The sequence shown here is derived from an EMBL/GenBank/DDBJ whole genome shotgun (WGS) entry which is preliminary data.</text>
</comment>
<protein>
    <recommendedName>
        <fullName evidence="7">Major facilitator superfamily (MFS) profile domain-containing protein</fullName>
    </recommendedName>
</protein>
<gene>
    <name evidence="8" type="ORF">CVLEPA_LOCUS20025</name>
</gene>
<keyword evidence="2" id="KW-0813">Transport</keyword>
<keyword evidence="9" id="KW-1185">Reference proteome</keyword>
<reference evidence="8 9" key="1">
    <citation type="submission" date="2024-02" db="EMBL/GenBank/DDBJ databases">
        <authorList>
            <person name="Daric V."/>
            <person name="Darras S."/>
        </authorList>
    </citation>
    <scope>NUCLEOTIDE SEQUENCE [LARGE SCALE GENOMIC DNA]</scope>
</reference>
<evidence type="ECO:0000256" key="6">
    <source>
        <dbReference type="SAM" id="Phobius"/>
    </source>
</evidence>
<evidence type="ECO:0000259" key="7">
    <source>
        <dbReference type="PROSITE" id="PS50850"/>
    </source>
</evidence>
<evidence type="ECO:0000256" key="1">
    <source>
        <dbReference type="ARBA" id="ARBA00004141"/>
    </source>
</evidence>
<dbReference type="PANTHER" id="PTHR23506:SF23">
    <property type="entry name" value="GH10249P"/>
    <property type="match status" value="1"/>
</dbReference>
<dbReference type="InterPro" id="IPR050930">
    <property type="entry name" value="MFS_Vesicular_Transporter"/>
</dbReference>
<feature type="transmembrane region" description="Helical" evidence="6">
    <location>
        <begin position="405"/>
        <end position="423"/>
    </location>
</feature>